<dbReference type="PANTHER" id="PTHR36959:SF2">
    <property type="entry name" value="ALTERED INHERITANCE OF MITOCHONDRIA PROTEIN 24, MITOCHONDRIAL"/>
    <property type="match status" value="1"/>
</dbReference>
<keyword evidence="8" id="KW-1185">Reference proteome</keyword>
<accession>A0A0A8L5Q0</accession>
<evidence type="ECO:0000313" key="8">
    <source>
        <dbReference type="Proteomes" id="UP000031516"/>
    </source>
</evidence>
<comment type="similarity">
    <text evidence="2 6">Belongs to the AIM24 family.</text>
</comment>
<dbReference type="PANTHER" id="PTHR36959">
    <property type="entry name" value="ALTERED INHERITANCE OF MITOCHONDRIA PROTEIN 24, MITOCHONDRIAL"/>
    <property type="match status" value="1"/>
</dbReference>
<name>A0A0A8L5Q0_9SACH</name>
<reference evidence="7 8" key="1">
    <citation type="submission" date="2014-03" db="EMBL/GenBank/DDBJ databases">
        <title>The genome of Kluyveromyces dobzhanskii.</title>
        <authorList>
            <person name="Nystedt B."/>
            <person name="Astrom S."/>
        </authorList>
    </citation>
    <scope>NUCLEOTIDE SEQUENCE [LARGE SCALE GENOMIC DNA]</scope>
    <source>
        <strain evidence="7 8">CBS 2104</strain>
    </source>
</reference>
<dbReference type="SUPFAM" id="SSF51219">
    <property type="entry name" value="TRAP-like"/>
    <property type="match status" value="1"/>
</dbReference>
<dbReference type="OrthoDB" id="5295771at2759"/>
<gene>
    <name evidence="7" type="ORF">KLDO_g2642</name>
</gene>
<evidence type="ECO:0000313" key="7">
    <source>
        <dbReference type="EMBL" id="CDO94375.1"/>
    </source>
</evidence>
<dbReference type="InterPro" id="IPR016031">
    <property type="entry name" value="Trp_RNA-bd_attenuator-like_dom"/>
</dbReference>
<keyword evidence="5 6" id="KW-0496">Mitochondrion</keyword>
<dbReference type="GO" id="GO:0005743">
    <property type="term" value="C:mitochondrial inner membrane"/>
    <property type="evidence" value="ECO:0007669"/>
    <property type="project" value="TreeGrafter"/>
</dbReference>
<comment type="subcellular location">
    <subcellularLocation>
        <location evidence="1 6">Mitochondrion</location>
    </subcellularLocation>
</comment>
<evidence type="ECO:0000256" key="5">
    <source>
        <dbReference type="ARBA" id="ARBA00023128"/>
    </source>
</evidence>
<organism evidence="7 8">
    <name type="scientific">Kluyveromyces dobzhanskii CBS 2104</name>
    <dbReference type="NCBI Taxonomy" id="1427455"/>
    <lineage>
        <taxon>Eukaryota</taxon>
        <taxon>Fungi</taxon>
        <taxon>Dikarya</taxon>
        <taxon>Ascomycota</taxon>
        <taxon>Saccharomycotina</taxon>
        <taxon>Saccharomycetes</taxon>
        <taxon>Saccharomycetales</taxon>
        <taxon>Saccharomycetaceae</taxon>
        <taxon>Kluyveromyces</taxon>
    </lineage>
</organism>
<comment type="caution">
    <text evidence="7">The sequence shown here is derived from an EMBL/GenBank/DDBJ whole genome shotgun (WGS) entry which is preliminary data.</text>
</comment>
<dbReference type="Pfam" id="PF01987">
    <property type="entry name" value="AIM24"/>
    <property type="match status" value="1"/>
</dbReference>
<proteinExistence type="inferred from homology"/>
<dbReference type="InterPro" id="IPR036983">
    <property type="entry name" value="AIM24_sf"/>
</dbReference>
<evidence type="ECO:0000256" key="4">
    <source>
        <dbReference type="ARBA" id="ARBA00022946"/>
    </source>
</evidence>
<sequence>MMWRRSISILRPSPTTVIPSNVLAGSQLELKPLFQNSAESIREDGTTNVTTTQFQLLGDDPTLASIQVSPSIPLYVRHNSLVSIHDSDRLSNVKLSYKNRFAFWPALSLSRFDKLVGTNTFNCLVSSRRSSDTLSVLQLDGTHDWIVLNPQSIVSFEENSSLSIQWYHKWLNYFKWVSNKVTVFTSYRKLSGRGNVLLNGIGSIYKLELNSEDDQILLQKDRLLAINGLNKLDFQQAVTFEQTSKSLEPEPVHETSDGKAHENFFVETWNGLWGFLETHWNSNSNTDFVRVKGPRTLLVQTDAKSRSPQTWSTSAISLKPAKNYLSVAKIENDGSVNFKNTSSLLEKK</sequence>
<evidence type="ECO:0000256" key="1">
    <source>
        <dbReference type="ARBA" id="ARBA00004173"/>
    </source>
</evidence>
<dbReference type="Gene3D" id="3.60.160.10">
    <property type="entry name" value="Mitochondrial biogenesis AIM24"/>
    <property type="match status" value="1"/>
</dbReference>
<dbReference type="EMBL" id="CCBQ010000037">
    <property type="protein sequence ID" value="CDO94375.1"/>
    <property type="molecule type" value="Genomic_DNA"/>
</dbReference>
<evidence type="ECO:0000256" key="3">
    <source>
        <dbReference type="ARBA" id="ARBA00013287"/>
    </source>
</evidence>
<keyword evidence="4" id="KW-0809">Transit peptide</keyword>
<dbReference type="Proteomes" id="UP000031516">
    <property type="component" value="Unassembled WGS sequence"/>
</dbReference>
<dbReference type="AlphaFoldDB" id="A0A0A8L5Q0"/>
<protein>
    <recommendedName>
        <fullName evidence="3 6">Altered inheritance of mitochondria protein 24, mitochondrial</fullName>
    </recommendedName>
</protein>
<dbReference type="GO" id="GO:0007007">
    <property type="term" value="P:inner mitochondrial membrane organization"/>
    <property type="evidence" value="ECO:0007669"/>
    <property type="project" value="TreeGrafter"/>
</dbReference>
<evidence type="ECO:0000256" key="6">
    <source>
        <dbReference type="RuleBase" id="RU363045"/>
    </source>
</evidence>
<dbReference type="InterPro" id="IPR002838">
    <property type="entry name" value="AIM24"/>
</dbReference>
<evidence type="ECO:0000256" key="2">
    <source>
        <dbReference type="ARBA" id="ARBA00009322"/>
    </source>
</evidence>